<evidence type="ECO:0000256" key="3">
    <source>
        <dbReference type="ARBA" id="ARBA00023008"/>
    </source>
</evidence>
<dbReference type="InterPro" id="IPR033138">
    <property type="entry name" value="Cu_oxidase_CS"/>
</dbReference>
<keyword evidence="2" id="KW-0560">Oxidoreductase</keyword>
<dbReference type="InterPro" id="IPR011707">
    <property type="entry name" value="Cu-oxidase-like_N"/>
</dbReference>
<feature type="region of interest" description="Disordered" evidence="4">
    <location>
        <begin position="418"/>
        <end position="473"/>
    </location>
</feature>
<dbReference type="Pfam" id="PF07732">
    <property type="entry name" value="Cu-oxidase_3"/>
    <property type="match status" value="1"/>
</dbReference>
<evidence type="ECO:0000313" key="9">
    <source>
        <dbReference type="EMBL" id="RYU84840.1"/>
    </source>
</evidence>
<proteinExistence type="predicted"/>
<comment type="caution">
    <text evidence="9">The sequence shown here is derived from an EMBL/GenBank/DDBJ whole genome shotgun (WGS) entry which is preliminary data.</text>
</comment>
<dbReference type="OrthoDB" id="9757546at2"/>
<accession>A0A4Q5LKI5</accession>
<dbReference type="Proteomes" id="UP000294155">
    <property type="component" value="Unassembled WGS sequence"/>
</dbReference>
<evidence type="ECO:0000259" key="7">
    <source>
        <dbReference type="Pfam" id="PF07731"/>
    </source>
</evidence>
<dbReference type="PROSITE" id="PS00079">
    <property type="entry name" value="MULTICOPPER_OXIDASE1"/>
    <property type="match status" value="1"/>
</dbReference>
<dbReference type="PANTHER" id="PTHR11709">
    <property type="entry name" value="MULTI-COPPER OXIDASE"/>
    <property type="match status" value="1"/>
</dbReference>
<dbReference type="InterPro" id="IPR045087">
    <property type="entry name" value="Cu-oxidase_fam"/>
</dbReference>
<dbReference type="GO" id="GO:0005507">
    <property type="term" value="F:copper ion binding"/>
    <property type="evidence" value="ECO:0007669"/>
    <property type="project" value="InterPro"/>
</dbReference>
<evidence type="ECO:0000256" key="2">
    <source>
        <dbReference type="ARBA" id="ARBA00023002"/>
    </source>
</evidence>
<dbReference type="InterPro" id="IPR002355">
    <property type="entry name" value="Cu_oxidase_Cu_BS"/>
</dbReference>
<protein>
    <submittedName>
        <fullName evidence="9">Copper oxidase</fullName>
    </submittedName>
</protein>
<feature type="domain" description="Plastocyanin-like" evidence="8">
    <location>
        <begin position="74"/>
        <end position="185"/>
    </location>
</feature>
<feature type="domain" description="Plastocyanin-like" evidence="6">
    <location>
        <begin position="192"/>
        <end position="335"/>
    </location>
</feature>
<keyword evidence="10" id="KW-1185">Reference proteome</keyword>
<dbReference type="InterPro" id="IPR008972">
    <property type="entry name" value="Cupredoxin"/>
</dbReference>
<dbReference type="PANTHER" id="PTHR11709:SF394">
    <property type="entry name" value="FI03373P-RELATED"/>
    <property type="match status" value="1"/>
</dbReference>
<evidence type="ECO:0000259" key="6">
    <source>
        <dbReference type="Pfam" id="PF00394"/>
    </source>
</evidence>
<evidence type="ECO:0000313" key="10">
    <source>
        <dbReference type="Proteomes" id="UP000294155"/>
    </source>
</evidence>
<evidence type="ECO:0000259" key="8">
    <source>
        <dbReference type="Pfam" id="PF07732"/>
    </source>
</evidence>
<feature type="signal peptide" evidence="5">
    <location>
        <begin position="1"/>
        <end position="24"/>
    </location>
</feature>
<dbReference type="InterPro" id="IPR034279">
    <property type="entry name" value="CuRO_3_CopA"/>
</dbReference>
<dbReference type="PROSITE" id="PS00080">
    <property type="entry name" value="MULTICOPPER_OXIDASE2"/>
    <property type="match status" value="1"/>
</dbReference>
<evidence type="ECO:0000256" key="1">
    <source>
        <dbReference type="ARBA" id="ARBA00022723"/>
    </source>
</evidence>
<dbReference type="InterPro" id="IPR001117">
    <property type="entry name" value="Cu-oxidase_2nd"/>
</dbReference>
<dbReference type="Gene3D" id="2.60.40.420">
    <property type="entry name" value="Cupredoxins - blue copper proteins"/>
    <property type="match status" value="3"/>
</dbReference>
<keyword evidence="5" id="KW-0732">Signal</keyword>
<gene>
    <name evidence="9" type="ORF">EWM57_00510</name>
</gene>
<keyword evidence="3" id="KW-0186">Copper</keyword>
<feature type="domain" description="Plastocyanin-like" evidence="7">
    <location>
        <begin position="524"/>
        <end position="631"/>
    </location>
</feature>
<dbReference type="InterPro" id="IPR034284">
    <property type="entry name" value="CuRO_1_CopA"/>
</dbReference>
<reference evidence="9 10" key="1">
    <citation type="submission" date="2019-02" db="EMBL/GenBank/DDBJ databases">
        <title>Bacterial novel species isolated from soil.</title>
        <authorList>
            <person name="Jung H.-Y."/>
        </authorList>
    </citation>
    <scope>NUCLEOTIDE SEQUENCE [LARGE SCALE GENOMIC DNA]</scope>
    <source>
        <strain evidence="9 10">1-3-3-3</strain>
    </source>
</reference>
<dbReference type="CDD" id="cd13848">
    <property type="entry name" value="CuRO_1_CopA"/>
    <property type="match status" value="1"/>
</dbReference>
<evidence type="ECO:0000256" key="4">
    <source>
        <dbReference type="SAM" id="MobiDB-lite"/>
    </source>
</evidence>
<dbReference type="EMBL" id="SEWE01000001">
    <property type="protein sequence ID" value="RYU84840.1"/>
    <property type="molecule type" value="Genomic_DNA"/>
</dbReference>
<name>A0A4Q5LKI5_9BACT</name>
<dbReference type="InterPro" id="IPR011706">
    <property type="entry name" value="Cu-oxidase_C"/>
</dbReference>
<dbReference type="CDD" id="cd13896">
    <property type="entry name" value="CuRO_3_CopA"/>
    <property type="match status" value="1"/>
</dbReference>
<dbReference type="AlphaFoldDB" id="A0A4Q5LKI5"/>
<dbReference type="Pfam" id="PF00394">
    <property type="entry name" value="Cu-oxidase"/>
    <property type="match status" value="1"/>
</dbReference>
<dbReference type="SUPFAM" id="SSF49503">
    <property type="entry name" value="Cupredoxins"/>
    <property type="match status" value="3"/>
</dbReference>
<sequence length="832" mass="93338">MINNSLAMKGFVFLCLLLSSLQLAAQMPQHQAMPKGKAANGLATPPPDQDLRGHVVMPRSAHVGHRVEYDLYVDEREVNYSGKTRLAIAINGQIPAPTLRFTEGDTAIIRVHNQMGVETSIHWHGILLPNQYDGVPYLNPAPIEPGGTHTFTFPLIQSGTYWYHSHTMLQEQNGLYGSIVIQPREVKYELKEYVLLLSDWTDHPPKEVLRYLKRAGEWFAVQKGATQSYGEAIAAGYFKDKVKQEWGRMPAMDLTDIYYNKFLTNGREKSYYPDAKPGEVVRLRIINGSASSYFYLQYAGGPMQVIAADGINVEPFPVTKLEIATAETYDLLVTIPPAGAAELRATANDITGYSSSYFGAGEPMKAPDLPRINYFQMMREMGSMGNMTGMDMGGNGQMAPQGASMKGMNMKGGGGEMKGMSMPGGQQPTPPAEPSRQGMDMKNGTMPAATAPSPPDRPMNMQEKSGKSMGTMQDKGSMAGMDMSGGGSMAGMSMGGSGGDFNYNQLRALNPTTLDSTRQWRDIKLTLTGNMLRYLWSFDNKTLSEADNIPIRRGENVRMTFTNLTMMRHPLHLHGHFFRLVNAQGAYSPMKHTFDIPAMGTVTIEFEANETQDWFFHCHILYHMMAGMARIISYDASPQNEYAQGNYRMLKREDNAVYPWFDLSVHSQAAYLEGNLSNNRNALEFEGRVNYQGNYETETHLLRYLDKRQLWAGFVGYDFRDNKTLRSEADAEGGNRRTAENNRNFRRQAEVGVYYLLPMLVRAELRTDLTGQVRLRLERRDLPLSNNVFMDISANTDKEFTLGFRYMVSKYASLSTNYDNQYGWGAGLTFHY</sequence>
<dbReference type="Pfam" id="PF07731">
    <property type="entry name" value="Cu-oxidase_2"/>
    <property type="match status" value="1"/>
</dbReference>
<dbReference type="GO" id="GO:0016491">
    <property type="term" value="F:oxidoreductase activity"/>
    <property type="evidence" value="ECO:0007669"/>
    <property type="project" value="UniProtKB-KW"/>
</dbReference>
<organism evidence="9 10">
    <name type="scientific">Hymenobacter persicinus</name>
    <dbReference type="NCBI Taxonomy" id="2025506"/>
    <lineage>
        <taxon>Bacteria</taxon>
        <taxon>Pseudomonadati</taxon>
        <taxon>Bacteroidota</taxon>
        <taxon>Cytophagia</taxon>
        <taxon>Cytophagales</taxon>
        <taxon>Hymenobacteraceae</taxon>
        <taxon>Hymenobacter</taxon>
    </lineage>
</organism>
<keyword evidence="1" id="KW-0479">Metal-binding</keyword>
<evidence type="ECO:0000256" key="5">
    <source>
        <dbReference type="SAM" id="SignalP"/>
    </source>
</evidence>
<feature type="chain" id="PRO_5020915293" evidence="5">
    <location>
        <begin position="25"/>
        <end position="832"/>
    </location>
</feature>